<reference evidence="2" key="1">
    <citation type="journal article" date="2020" name="mSystems">
        <title>Genome- and Community-Level Interaction Insights into Carbon Utilization and Element Cycling Functions of Hydrothermarchaeota in Hydrothermal Sediment.</title>
        <authorList>
            <person name="Zhou Z."/>
            <person name="Liu Y."/>
            <person name="Xu W."/>
            <person name="Pan J."/>
            <person name="Luo Z.H."/>
            <person name="Li M."/>
        </authorList>
    </citation>
    <scope>NUCLEOTIDE SEQUENCE [LARGE SCALE GENOMIC DNA]</scope>
    <source>
        <strain evidence="2">SpSt-381</strain>
    </source>
</reference>
<dbReference type="SUPFAM" id="SSF158682">
    <property type="entry name" value="TerB-like"/>
    <property type="match status" value="1"/>
</dbReference>
<proteinExistence type="predicted"/>
<accession>A0A832I691</accession>
<dbReference type="InterPro" id="IPR007791">
    <property type="entry name" value="DjlA_N"/>
</dbReference>
<protein>
    <submittedName>
        <fullName evidence="2">TerB family tellurite resistance protein</fullName>
    </submittedName>
</protein>
<dbReference type="InterPro" id="IPR029024">
    <property type="entry name" value="TerB-like"/>
</dbReference>
<dbReference type="EMBL" id="DSQF01000017">
    <property type="protein sequence ID" value="HGZ43308.1"/>
    <property type="molecule type" value="Genomic_DNA"/>
</dbReference>
<feature type="domain" description="Co-chaperone DjlA N-terminal" evidence="1">
    <location>
        <begin position="37"/>
        <end position="152"/>
    </location>
</feature>
<evidence type="ECO:0000259" key="1">
    <source>
        <dbReference type="Pfam" id="PF05099"/>
    </source>
</evidence>
<dbReference type="Pfam" id="PF05099">
    <property type="entry name" value="TerB"/>
    <property type="match status" value="1"/>
</dbReference>
<dbReference type="Gene3D" id="1.10.3680.10">
    <property type="entry name" value="TerB-like"/>
    <property type="match status" value="1"/>
</dbReference>
<sequence>MMDLIRRLLAGDAPADAAPAADAAAPAPDAAERRLRVATCALLLEMAHADAEFSAAERARIEAILSERFGLGPSAAHALMEEAEARRRDAVDLHGFTSVLTSHYDEQGRFEVARQLWRVVDADGDLSRHEDYLLRRLAALLDLRPGLLAEARRAARDGAR</sequence>
<organism evidence="2">
    <name type="scientific">Eiseniibacteriota bacterium</name>
    <dbReference type="NCBI Taxonomy" id="2212470"/>
    <lineage>
        <taxon>Bacteria</taxon>
        <taxon>Candidatus Eiseniibacteriota</taxon>
    </lineage>
</organism>
<name>A0A832I691_UNCEI</name>
<gene>
    <name evidence="2" type="ORF">ENR23_07785</name>
</gene>
<dbReference type="AlphaFoldDB" id="A0A832I691"/>
<evidence type="ECO:0000313" key="2">
    <source>
        <dbReference type="EMBL" id="HGZ43308.1"/>
    </source>
</evidence>
<comment type="caution">
    <text evidence="2">The sequence shown here is derived from an EMBL/GenBank/DDBJ whole genome shotgun (WGS) entry which is preliminary data.</text>
</comment>
<dbReference type="CDD" id="cd07313">
    <property type="entry name" value="terB_like_2"/>
    <property type="match status" value="1"/>
</dbReference>